<keyword evidence="1" id="KW-0812">Transmembrane</keyword>
<dbReference type="EMBL" id="MHJL01000025">
    <property type="protein sequence ID" value="OGY67348.1"/>
    <property type="molecule type" value="Genomic_DNA"/>
</dbReference>
<dbReference type="STRING" id="1798409.A3I24_01860"/>
<feature type="transmembrane region" description="Helical" evidence="1">
    <location>
        <begin position="41"/>
        <end position="63"/>
    </location>
</feature>
<feature type="transmembrane region" description="Helical" evidence="1">
    <location>
        <begin position="75"/>
        <end position="98"/>
    </location>
</feature>
<evidence type="ECO:0000313" key="2">
    <source>
        <dbReference type="EMBL" id="OGY67348.1"/>
    </source>
</evidence>
<name>A0A1G1ZRJ4_9BACT</name>
<keyword evidence="1" id="KW-1133">Transmembrane helix</keyword>
<organism evidence="2 3">
    <name type="scientific">Candidatus Harrisonbacteria bacterium RIFCSPLOWO2_02_FULL_41_13b</name>
    <dbReference type="NCBI Taxonomy" id="1798409"/>
    <lineage>
        <taxon>Bacteria</taxon>
        <taxon>Candidatus Harrisoniibacteriota</taxon>
    </lineage>
</organism>
<keyword evidence="1" id="KW-0472">Membrane</keyword>
<sequence length="101" mass="11767">MKNKKIPRSTSGDYRAEMVNFPEGRILIRRELITPLVAPHFFSQILNVFSSLAIFLSTKIIFFSRFDLIRFKAKILFTPASEGICCIYSSFLFLFRYYPIG</sequence>
<dbReference type="Proteomes" id="UP000177690">
    <property type="component" value="Unassembled WGS sequence"/>
</dbReference>
<comment type="caution">
    <text evidence="2">The sequence shown here is derived from an EMBL/GenBank/DDBJ whole genome shotgun (WGS) entry which is preliminary data.</text>
</comment>
<accession>A0A1G1ZRJ4</accession>
<proteinExistence type="predicted"/>
<reference evidence="2 3" key="1">
    <citation type="journal article" date="2016" name="Nat. Commun.">
        <title>Thousands of microbial genomes shed light on interconnected biogeochemical processes in an aquifer system.</title>
        <authorList>
            <person name="Anantharaman K."/>
            <person name="Brown C.T."/>
            <person name="Hug L.A."/>
            <person name="Sharon I."/>
            <person name="Castelle C.J."/>
            <person name="Probst A.J."/>
            <person name="Thomas B.C."/>
            <person name="Singh A."/>
            <person name="Wilkins M.J."/>
            <person name="Karaoz U."/>
            <person name="Brodie E.L."/>
            <person name="Williams K.H."/>
            <person name="Hubbard S.S."/>
            <person name="Banfield J.F."/>
        </authorList>
    </citation>
    <scope>NUCLEOTIDE SEQUENCE [LARGE SCALE GENOMIC DNA]</scope>
</reference>
<evidence type="ECO:0000313" key="3">
    <source>
        <dbReference type="Proteomes" id="UP000177690"/>
    </source>
</evidence>
<dbReference type="AlphaFoldDB" id="A0A1G1ZRJ4"/>
<evidence type="ECO:0000256" key="1">
    <source>
        <dbReference type="SAM" id="Phobius"/>
    </source>
</evidence>
<gene>
    <name evidence="2" type="ORF">A3I24_01860</name>
</gene>
<protein>
    <submittedName>
        <fullName evidence="2">Uncharacterized protein</fullName>
    </submittedName>
</protein>